<dbReference type="PROSITE" id="PS00463">
    <property type="entry name" value="ZN2_CY6_FUNGAL_1"/>
    <property type="match status" value="1"/>
</dbReference>
<feature type="domain" description="Zn(2)-C6 fungal-type" evidence="8">
    <location>
        <begin position="22"/>
        <end position="50"/>
    </location>
</feature>
<dbReference type="OrthoDB" id="3172332at2759"/>
<keyword evidence="1" id="KW-0479">Metal-binding</keyword>
<dbReference type="SUPFAM" id="SSF57701">
    <property type="entry name" value="Zn2/Cys6 DNA-binding domain"/>
    <property type="match status" value="1"/>
</dbReference>
<dbReference type="InterPro" id="IPR036864">
    <property type="entry name" value="Zn2-C6_fun-type_DNA-bd_sf"/>
</dbReference>
<keyword evidence="5" id="KW-0804">Transcription</keyword>
<dbReference type="InterPro" id="IPR021858">
    <property type="entry name" value="Fun_TF"/>
</dbReference>
<evidence type="ECO:0000256" key="6">
    <source>
        <dbReference type="ARBA" id="ARBA00023242"/>
    </source>
</evidence>
<keyword evidence="2" id="KW-0862">Zinc</keyword>
<dbReference type="InterPro" id="IPR001138">
    <property type="entry name" value="Zn2Cys6_DnaBD"/>
</dbReference>
<evidence type="ECO:0000256" key="7">
    <source>
        <dbReference type="SAM" id="MobiDB-lite"/>
    </source>
</evidence>
<dbReference type="PROSITE" id="PS50048">
    <property type="entry name" value="ZN2_CY6_FUNGAL_2"/>
    <property type="match status" value="1"/>
</dbReference>
<dbReference type="Pfam" id="PF11951">
    <property type="entry name" value="Fungal_trans_2"/>
    <property type="match status" value="1"/>
</dbReference>
<keyword evidence="4" id="KW-0238">DNA-binding</keyword>
<dbReference type="GO" id="GO:0009893">
    <property type="term" value="P:positive regulation of metabolic process"/>
    <property type="evidence" value="ECO:0007669"/>
    <property type="project" value="UniProtKB-ARBA"/>
</dbReference>
<dbReference type="GO" id="GO:0003677">
    <property type="term" value="F:DNA binding"/>
    <property type="evidence" value="ECO:0007669"/>
    <property type="project" value="UniProtKB-KW"/>
</dbReference>
<dbReference type="InterPro" id="IPR052360">
    <property type="entry name" value="Transcr_Regulatory_Proteins"/>
</dbReference>
<evidence type="ECO:0000259" key="8">
    <source>
        <dbReference type="PROSITE" id="PS50048"/>
    </source>
</evidence>
<evidence type="ECO:0000256" key="5">
    <source>
        <dbReference type="ARBA" id="ARBA00023163"/>
    </source>
</evidence>
<gene>
    <name evidence="9" type="ORF">ASPACDRAFT_39097</name>
</gene>
<dbReference type="RefSeq" id="XP_020059817.1">
    <property type="nucleotide sequence ID" value="XM_020200542.1"/>
</dbReference>
<dbReference type="Pfam" id="PF00172">
    <property type="entry name" value="Zn_clus"/>
    <property type="match status" value="1"/>
</dbReference>
<keyword evidence="3" id="KW-0805">Transcription regulation</keyword>
<evidence type="ECO:0000256" key="4">
    <source>
        <dbReference type="ARBA" id="ARBA00023125"/>
    </source>
</evidence>
<protein>
    <recommendedName>
        <fullName evidence="8">Zn(2)-C6 fungal-type domain-containing protein</fullName>
    </recommendedName>
</protein>
<accession>A0A1L9X5C4</accession>
<evidence type="ECO:0000313" key="9">
    <source>
        <dbReference type="EMBL" id="OJK03478.1"/>
    </source>
</evidence>
<dbReference type="VEuPathDB" id="FungiDB:ASPACDRAFT_39097"/>
<feature type="region of interest" description="Disordered" evidence="7">
    <location>
        <begin position="1"/>
        <end position="21"/>
    </location>
</feature>
<feature type="compositionally biased region" description="Polar residues" evidence="7">
    <location>
        <begin position="299"/>
        <end position="308"/>
    </location>
</feature>
<dbReference type="PANTHER" id="PTHR36206">
    <property type="entry name" value="ASPERCRYPTIN BIOSYNTHESIS CLUSTER-SPECIFIC TRANSCRIPTION REGULATOR ATNN-RELATED"/>
    <property type="match status" value="1"/>
</dbReference>
<dbReference type="OMA" id="WSCVRAF"/>
<dbReference type="PANTHER" id="PTHR36206:SF16">
    <property type="entry name" value="TRANSCRIPTION FACTOR DOMAIN-CONTAINING PROTEIN-RELATED"/>
    <property type="match status" value="1"/>
</dbReference>
<evidence type="ECO:0000256" key="2">
    <source>
        <dbReference type="ARBA" id="ARBA00022833"/>
    </source>
</evidence>
<dbReference type="SMART" id="SM00066">
    <property type="entry name" value="GAL4"/>
    <property type="match status" value="1"/>
</dbReference>
<dbReference type="Gene3D" id="4.10.240.10">
    <property type="entry name" value="Zn(2)-C6 fungal-type DNA-binding domain"/>
    <property type="match status" value="1"/>
</dbReference>
<organism evidence="9 10">
    <name type="scientific">Aspergillus aculeatus (strain ATCC 16872 / CBS 172.66 / WB 5094)</name>
    <dbReference type="NCBI Taxonomy" id="690307"/>
    <lineage>
        <taxon>Eukaryota</taxon>
        <taxon>Fungi</taxon>
        <taxon>Dikarya</taxon>
        <taxon>Ascomycota</taxon>
        <taxon>Pezizomycotina</taxon>
        <taxon>Eurotiomycetes</taxon>
        <taxon>Eurotiomycetidae</taxon>
        <taxon>Eurotiales</taxon>
        <taxon>Aspergillaceae</taxon>
        <taxon>Aspergillus</taxon>
        <taxon>Aspergillus subgen. Circumdati</taxon>
    </lineage>
</organism>
<reference evidence="10" key="1">
    <citation type="journal article" date="2017" name="Genome Biol.">
        <title>Comparative genomics reveals high biological diversity and specific adaptations in the industrially and medically important fungal genus Aspergillus.</title>
        <authorList>
            <person name="de Vries R.P."/>
            <person name="Riley R."/>
            <person name="Wiebenga A."/>
            <person name="Aguilar-Osorio G."/>
            <person name="Amillis S."/>
            <person name="Uchima C.A."/>
            <person name="Anderluh G."/>
            <person name="Asadollahi M."/>
            <person name="Askin M."/>
            <person name="Barry K."/>
            <person name="Battaglia E."/>
            <person name="Bayram O."/>
            <person name="Benocci T."/>
            <person name="Braus-Stromeyer S.A."/>
            <person name="Caldana C."/>
            <person name="Canovas D."/>
            <person name="Cerqueira G.C."/>
            <person name="Chen F."/>
            <person name="Chen W."/>
            <person name="Choi C."/>
            <person name="Clum A."/>
            <person name="Dos Santos R.A."/>
            <person name="Damasio A.R."/>
            <person name="Diallinas G."/>
            <person name="Emri T."/>
            <person name="Fekete E."/>
            <person name="Flipphi M."/>
            <person name="Freyberg S."/>
            <person name="Gallo A."/>
            <person name="Gournas C."/>
            <person name="Habgood R."/>
            <person name="Hainaut M."/>
            <person name="Harispe M.L."/>
            <person name="Henrissat B."/>
            <person name="Hilden K.S."/>
            <person name="Hope R."/>
            <person name="Hossain A."/>
            <person name="Karabika E."/>
            <person name="Karaffa L."/>
            <person name="Karanyi Z."/>
            <person name="Krasevec N."/>
            <person name="Kuo A."/>
            <person name="Kusch H."/>
            <person name="LaButti K."/>
            <person name="Lagendijk E.L."/>
            <person name="Lapidus A."/>
            <person name="Levasseur A."/>
            <person name="Lindquist E."/>
            <person name="Lipzen A."/>
            <person name="Logrieco A.F."/>
            <person name="MacCabe A."/>
            <person name="Maekelae M.R."/>
            <person name="Malavazi I."/>
            <person name="Melin P."/>
            <person name="Meyer V."/>
            <person name="Mielnichuk N."/>
            <person name="Miskei M."/>
            <person name="Molnar A.P."/>
            <person name="Mule G."/>
            <person name="Ngan C.Y."/>
            <person name="Orejas M."/>
            <person name="Orosz E."/>
            <person name="Ouedraogo J.P."/>
            <person name="Overkamp K.M."/>
            <person name="Park H.-S."/>
            <person name="Perrone G."/>
            <person name="Piumi F."/>
            <person name="Punt P.J."/>
            <person name="Ram A.F."/>
            <person name="Ramon A."/>
            <person name="Rauscher S."/>
            <person name="Record E."/>
            <person name="Riano-Pachon D.M."/>
            <person name="Robert V."/>
            <person name="Roehrig J."/>
            <person name="Ruller R."/>
            <person name="Salamov A."/>
            <person name="Salih N.S."/>
            <person name="Samson R.A."/>
            <person name="Sandor E."/>
            <person name="Sanguinetti M."/>
            <person name="Schuetze T."/>
            <person name="Sepcic K."/>
            <person name="Shelest E."/>
            <person name="Sherlock G."/>
            <person name="Sophianopoulou V."/>
            <person name="Squina F.M."/>
            <person name="Sun H."/>
            <person name="Susca A."/>
            <person name="Todd R.B."/>
            <person name="Tsang A."/>
            <person name="Unkles S.E."/>
            <person name="van de Wiele N."/>
            <person name="van Rossen-Uffink D."/>
            <person name="Oliveira J.V."/>
            <person name="Vesth T.C."/>
            <person name="Visser J."/>
            <person name="Yu J.-H."/>
            <person name="Zhou M."/>
            <person name="Andersen M.R."/>
            <person name="Archer D.B."/>
            <person name="Baker S.E."/>
            <person name="Benoit I."/>
            <person name="Brakhage A.A."/>
            <person name="Braus G.H."/>
            <person name="Fischer R."/>
            <person name="Frisvad J.C."/>
            <person name="Goldman G.H."/>
            <person name="Houbraken J."/>
            <person name="Oakley B."/>
            <person name="Pocsi I."/>
            <person name="Scazzocchio C."/>
            <person name="Seiboth B."/>
            <person name="vanKuyk P.A."/>
            <person name="Wortman J."/>
            <person name="Dyer P.S."/>
            <person name="Grigoriev I.V."/>
        </authorList>
    </citation>
    <scope>NUCLEOTIDE SEQUENCE [LARGE SCALE GENOMIC DNA]</scope>
    <source>
        <strain evidence="10">ATCC 16872 / CBS 172.66 / WB 5094</strain>
    </source>
</reference>
<evidence type="ECO:0000256" key="1">
    <source>
        <dbReference type="ARBA" id="ARBA00022723"/>
    </source>
</evidence>
<evidence type="ECO:0000313" key="10">
    <source>
        <dbReference type="Proteomes" id="UP000184546"/>
    </source>
</evidence>
<keyword evidence="10" id="KW-1185">Reference proteome</keyword>
<dbReference type="AlphaFoldDB" id="A0A1L9X5C4"/>
<keyword evidence="6" id="KW-0539">Nucleus</keyword>
<proteinExistence type="predicted"/>
<dbReference type="EMBL" id="KV878971">
    <property type="protein sequence ID" value="OJK03478.1"/>
    <property type="molecule type" value="Genomic_DNA"/>
</dbReference>
<dbReference type="Proteomes" id="UP000184546">
    <property type="component" value="Unassembled WGS sequence"/>
</dbReference>
<dbReference type="GO" id="GO:0008270">
    <property type="term" value="F:zinc ion binding"/>
    <property type="evidence" value="ECO:0007669"/>
    <property type="project" value="InterPro"/>
</dbReference>
<feature type="region of interest" description="Disordered" evidence="7">
    <location>
        <begin position="280"/>
        <end position="308"/>
    </location>
</feature>
<dbReference type="CDD" id="cd00067">
    <property type="entry name" value="GAL4"/>
    <property type="match status" value="1"/>
</dbReference>
<dbReference type="GeneID" id="30974356"/>
<sequence length="603" mass="67003">MHSSSQPAATKPKPSRTRSRAGCRTCRARRIKCDETPVACRNCSSTGRQCDGYDVHRLPPKLKPTGKNKTLTAPQKLLGLAGGPSQALDRLDWTMTSDERRCVAYFQHHTVPTLLEFFDSTLWQKLVLQLSRSEPPVYHAIVALSAIHENSEANGMPLATPTDLLAENPWHQFAQDQLARAITLLNRRSASQDPRFREVILVCCLLFVLADLLRGQYDSGFAHLRSGLLILQELQQHGEFGNRASSRGLVEQCIFTAFAHLDILASHYDRIFPMLQPLHPLTQPSSHDRTTTTTTTTTNPKSPTQPFQSLHEARAAFDTLLRTSYRFSAPSMGLTAPQISANYAALQTQQHAVWSEANLFAQRFRPFYRHAYPHLTAKEQRGADIINLHLVSLRVCLHSCLLGSNRAALAHYRADLEKTCELVEALMATFPDHRPSFTVDTGVLPPLYLAAILCDDYRVRWRAIGLMRSWPHREGPFDSNWLASLAEEALLLDLRGRCVAEVGFLAVVLVPGRKGGVGGGGGGDAEEDLTADDLLRKLQGIRRRKLEMLLRTKRLQKPTPDEDVEVDAVGWDPLDAVGPVKGMGSWSCVRAFNAATRGSPGVY</sequence>
<name>A0A1L9X5C4_ASPA1</name>
<dbReference type="GO" id="GO:0000981">
    <property type="term" value="F:DNA-binding transcription factor activity, RNA polymerase II-specific"/>
    <property type="evidence" value="ECO:0007669"/>
    <property type="project" value="InterPro"/>
</dbReference>
<dbReference type="STRING" id="690307.A0A1L9X5C4"/>
<evidence type="ECO:0000256" key="3">
    <source>
        <dbReference type="ARBA" id="ARBA00023015"/>
    </source>
</evidence>